<dbReference type="RefSeq" id="WP_031177183.1">
    <property type="nucleotide sequence ID" value="NZ_UHID01000009.1"/>
</dbReference>
<evidence type="ECO:0000313" key="2">
    <source>
        <dbReference type="Proteomes" id="UP000254150"/>
    </source>
</evidence>
<evidence type="ECO:0000313" key="1">
    <source>
        <dbReference type="EMBL" id="SUP62310.1"/>
    </source>
</evidence>
<dbReference type="AlphaFoldDB" id="A0A380PAU4"/>
<dbReference type="EMBL" id="UHID01000009">
    <property type="protein sequence ID" value="SUP62310.1"/>
    <property type="molecule type" value="Genomic_DNA"/>
</dbReference>
<name>A0A380PAU4_STRGR</name>
<reference evidence="1 2" key="1">
    <citation type="submission" date="2018-06" db="EMBL/GenBank/DDBJ databases">
        <authorList>
            <consortium name="Pathogen Informatics"/>
            <person name="Doyle S."/>
        </authorList>
    </citation>
    <scope>NUCLEOTIDE SEQUENCE [LARGE SCALE GENOMIC DNA]</scope>
    <source>
        <strain evidence="1 2">NCTC7807</strain>
    </source>
</reference>
<sequence>MDPAQQQLSAALDALDLAFVDEEPFTAGGCTYCYGEENFAELSGPPHLVSEDMVSAVAFEVPDHWDDFPRLYRRLTPRILRAAATDTLHVDVEVIPSRLLRAAWTTWPPAQAAALRDFWPTWWRATLHTHPDAAPISAREVLSVITVATGTLRPWLDIWTSIWTASADAHLAEFVDDVLVESEITDLEMGFYGEYHATAELMDWLLTDIRDRVHEPGLDDPDHLDFLLTEARAARPDTP</sequence>
<proteinExistence type="predicted"/>
<dbReference type="Proteomes" id="UP000254150">
    <property type="component" value="Unassembled WGS sequence"/>
</dbReference>
<protein>
    <submittedName>
        <fullName evidence="1">Uncharacterized protein</fullName>
    </submittedName>
</protein>
<gene>
    <name evidence="1" type="ORF">NCTC7807_05475</name>
</gene>
<accession>A0A380PAU4</accession>
<organism evidence="1 2">
    <name type="scientific">Streptomyces griseus</name>
    <dbReference type="NCBI Taxonomy" id="1911"/>
    <lineage>
        <taxon>Bacteria</taxon>
        <taxon>Bacillati</taxon>
        <taxon>Actinomycetota</taxon>
        <taxon>Actinomycetes</taxon>
        <taxon>Kitasatosporales</taxon>
        <taxon>Streptomycetaceae</taxon>
        <taxon>Streptomyces</taxon>
    </lineage>
</organism>